<feature type="domain" description="HRDC" evidence="9">
    <location>
        <begin position="486"/>
        <end position="566"/>
    </location>
</feature>
<dbReference type="Proteomes" id="UP001608902">
    <property type="component" value="Unassembled WGS sequence"/>
</dbReference>
<evidence type="ECO:0000259" key="9">
    <source>
        <dbReference type="PROSITE" id="PS50967"/>
    </source>
</evidence>
<dbReference type="SUPFAM" id="SSF47819">
    <property type="entry name" value="HRDC-like"/>
    <property type="match status" value="1"/>
</dbReference>
<organism evidence="10 11">
    <name type="scientific">Gnathostoma spinigerum</name>
    <dbReference type="NCBI Taxonomy" id="75299"/>
    <lineage>
        <taxon>Eukaryota</taxon>
        <taxon>Metazoa</taxon>
        <taxon>Ecdysozoa</taxon>
        <taxon>Nematoda</taxon>
        <taxon>Chromadorea</taxon>
        <taxon>Rhabditida</taxon>
        <taxon>Spirurina</taxon>
        <taxon>Gnathostomatomorpha</taxon>
        <taxon>Gnathostomatoidea</taxon>
        <taxon>Gnathostomatidae</taxon>
        <taxon>Gnathostoma</taxon>
    </lineage>
</organism>
<keyword evidence="6" id="KW-0269">Exonuclease</keyword>
<reference evidence="10 11" key="1">
    <citation type="submission" date="2024-08" db="EMBL/GenBank/DDBJ databases">
        <title>Gnathostoma spinigerum genome.</title>
        <authorList>
            <person name="Gonzalez-Bertolin B."/>
            <person name="Monzon S."/>
            <person name="Zaballos A."/>
            <person name="Jimenez P."/>
            <person name="Dekumyoy P."/>
            <person name="Varona S."/>
            <person name="Cuesta I."/>
            <person name="Sumanam S."/>
            <person name="Adisakwattana P."/>
            <person name="Gasser R.B."/>
            <person name="Hernandez-Gonzalez A."/>
            <person name="Young N.D."/>
            <person name="Perteguer M.J."/>
        </authorList>
    </citation>
    <scope>NUCLEOTIDE SEQUENCE [LARGE SCALE GENOMIC DNA]</scope>
    <source>
        <strain evidence="10">AL3</strain>
        <tissue evidence="10">Liver</tissue>
    </source>
</reference>
<evidence type="ECO:0000313" key="10">
    <source>
        <dbReference type="EMBL" id="MFH4978648.1"/>
    </source>
</evidence>
<evidence type="ECO:0000256" key="1">
    <source>
        <dbReference type="ARBA" id="ARBA00004123"/>
    </source>
</evidence>
<keyword evidence="2" id="KW-0698">rRNA processing</keyword>
<evidence type="ECO:0000256" key="3">
    <source>
        <dbReference type="ARBA" id="ARBA00022722"/>
    </source>
</evidence>
<dbReference type="FunFam" id="1.10.150.80:FF:000001">
    <property type="entry name" value="Putative exosome component 10"/>
    <property type="match status" value="1"/>
</dbReference>
<dbReference type="GO" id="GO:0005634">
    <property type="term" value="C:nucleus"/>
    <property type="evidence" value="ECO:0007669"/>
    <property type="project" value="UniProtKB-SubCell"/>
</dbReference>
<gene>
    <name evidence="10" type="ORF">AB6A40_005357</name>
</gene>
<evidence type="ECO:0000256" key="5">
    <source>
        <dbReference type="ARBA" id="ARBA00022835"/>
    </source>
</evidence>
<proteinExistence type="inferred from homology"/>
<keyword evidence="3" id="KW-0540">Nuclease</keyword>
<evidence type="ECO:0000313" key="11">
    <source>
        <dbReference type="Proteomes" id="UP001608902"/>
    </source>
</evidence>
<dbReference type="Pfam" id="PF08066">
    <property type="entry name" value="PMC2NT"/>
    <property type="match status" value="1"/>
</dbReference>
<dbReference type="SUPFAM" id="SSF53098">
    <property type="entry name" value="Ribonuclease H-like"/>
    <property type="match status" value="1"/>
</dbReference>
<dbReference type="InterPro" id="IPR002121">
    <property type="entry name" value="HRDC_dom"/>
</dbReference>
<keyword evidence="5" id="KW-0271">Exosome</keyword>
<dbReference type="InterPro" id="IPR002562">
    <property type="entry name" value="3'-5'_exonuclease_dom"/>
</dbReference>
<dbReference type="PANTHER" id="PTHR12124:SF47">
    <property type="entry name" value="EXOSOME COMPONENT 10"/>
    <property type="match status" value="1"/>
</dbReference>
<name>A0ABD6EFC6_9BILA</name>
<evidence type="ECO:0000256" key="2">
    <source>
        <dbReference type="ARBA" id="ARBA00022552"/>
    </source>
</evidence>
<dbReference type="SMART" id="SM00341">
    <property type="entry name" value="HRDC"/>
    <property type="match status" value="1"/>
</dbReference>
<dbReference type="Gene3D" id="1.10.150.80">
    <property type="entry name" value="HRDC domain"/>
    <property type="match status" value="1"/>
</dbReference>
<evidence type="ECO:0000256" key="4">
    <source>
        <dbReference type="ARBA" id="ARBA00022801"/>
    </source>
</evidence>
<keyword evidence="7" id="KW-0539">Nucleus</keyword>
<accession>A0ABD6EFC6</accession>
<dbReference type="InterPro" id="IPR012337">
    <property type="entry name" value="RNaseH-like_sf"/>
</dbReference>
<dbReference type="InterPro" id="IPR049559">
    <property type="entry name" value="Rrp6p-like_exo"/>
</dbReference>
<dbReference type="PANTHER" id="PTHR12124">
    <property type="entry name" value="POLYMYOSITIS/SCLERODERMA AUTOANTIGEN-RELATED"/>
    <property type="match status" value="1"/>
</dbReference>
<dbReference type="GO" id="GO:0006364">
    <property type="term" value="P:rRNA processing"/>
    <property type="evidence" value="ECO:0007669"/>
    <property type="project" value="UniProtKB-KW"/>
</dbReference>
<dbReference type="AlphaFoldDB" id="A0ABD6EFC6"/>
<dbReference type="InterPro" id="IPR044876">
    <property type="entry name" value="HRDC_dom_sf"/>
</dbReference>
<dbReference type="GO" id="GO:0004527">
    <property type="term" value="F:exonuclease activity"/>
    <property type="evidence" value="ECO:0007669"/>
    <property type="project" value="UniProtKB-KW"/>
</dbReference>
<dbReference type="CDD" id="cd06147">
    <property type="entry name" value="Rrp6p_like_exo"/>
    <property type="match status" value="1"/>
</dbReference>
<dbReference type="Pfam" id="PF01612">
    <property type="entry name" value="DNA_pol_A_exo1"/>
    <property type="match status" value="1"/>
</dbReference>
<evidence type="ECO:0000256" key="7">
    <source>
        <dbReference type="ARBA" id="ARBA00023242"/>
    </source>
</evidence>
<dbReference type="InterPro" id="IPR010997">
    <property type="entry name" value="HRDC-like_sf"/>
</dbReference>
<dbReference type="InterPro" id="IPR012588">
    <property type="entry name" value="Exosome-assoc_fac_Rrp6_N"/>
</dbReference>
<dbReference type="GO" id="GO:0000178">
    <property type="term" value="C:exosome (RNase complex)"/>
    <property type="evidence" value="ECO:0007669"/>
    <property type="project" value="UniProtKB-KW"/>
</dbReference>
<sequence length="693" mass="78994">MGDTVDVAASNESTTDEDRFVEVVKQIEKKMVAAVREANTLPKQSDGYELFASFSDYAQLMQEQRVRIITMLRQFLRHAGCRMRIPQNIDDFDEFFERLIDANDVIVERAGIIMDVISRGKSDLEIAEAGGGAEAVGTASLNSPHPTSASHNRYLSLLSRLSGSGSSVLNSSGFPSLKAVTVKPQQTYGIKVDNGHDEFVCKLRVKHNACAGRQSNLRVVDESETGGKAWNVNDQASHKNPYFVELTSFEVPPRQLERGNIQSFKSLDETKLVIVDTVQKLHDLRDHLNSVDEFAVDIEAHQLRSFQGLSCLIQISTRDTDFIIDPFPLWDEIPVLNEPFTNQKILKVFHGSDYDVEWLQRDFGIFVVNMFDTGQAMRALCFPKFSLFHLVNNYCNVSLDKRYQKADWRIRPLPDDFLAYARCDTHYLLYCYDQLRTRLIDEGNEMKNLLRRVYNSSGLICMKVYEKPKFDPEGFEELLSGRKVFNSRQRYCIAELWKWRDNRARKDDESTQYVLPNHMLLQIAEVLPREMQGIIACCSPVPPLVKQELHVLHRIVYAARDQPLLSQSVALATTVNGVTFEGVIARLNKMTRLKALLRSRLDFSSARFDEEIARLDGEKVESQVIVKPLASIVLPFTKCPQEPNNTFSIGVNDAETYKRDSVLKELDEWATPFESYQIAVKEEDSKLKVAFLN</sequence>
<dbReference type="InterPro" id="IPR045092">
    <property type="entry name" value="Rrp6-like"/>
</dbReference>
<keyword evidence="4" id="KW-0378">Hydrolase</keyword>
<evidence type="ECO:0000256" key="6">
    <source>
        <dbReference type="ARBA" id="ARBA00022839"/>
    </source>
</evidence>
<protein>
    <recommendedName>
        <fullName evidence="9">HRDC domain-containing protein</fullName>
    </recommendedName>
</protein>
<dbReference type="PROSITE" id="PS50967">
    <property type="entry name" value="HRDC"/>
    <property type="match status" value="1"/>
</dbReference>
<dbReference type="InterPro" id="IPR036397">
    <property type="entry name" value="RNaseH_sf"/>
</dbReference>
<keyword evidence="11" id="KW-1185">Reference proteome</keyword>
<dbReference type="Pfam" id="PF00570">
    <property type="entry name" value="HRDC"/>
    <property type="match status" value="1"/>
</dbReference>
<dbReference type="EMBL" id="JBGFUD010003371">
    <property type="protein sequence ID" value="MFH4978648.1"/>
    <property type="molecule type" value="Genomic_DNA"/>
</dbReference>
<comment type="caution">
    <text evidence="10">The sequence shown here is derived from an EMBL/GenBank/DDBJ whole genome shotgun (WGS) entry which is preliminary data.</text>
</comment>
<dbReference type="SMART" id="SM00474">
    <property type="entry name" value="35EXOc"/>
    <property type="match status" value="1"/>
</dbReference>
<comment type="subcellular location">
    <subcellularLocation>
        <location evidence="1">Nucleus</location>
    </subcellularLocation>
</comment>
<evidence type="ECO:0000256" key="8">
    <source>
        <dbReference type="ARBA" id="ARBA00043957"/>
    </source>
</evidence>
<comment type="similarity">
    <text evidence="8">Belongs to the exosome component 10/RRP6 family.</text>
</comment>
<dbReference type="Gene3D" id="3.30.420.10">
    <property type="entry name" value="Ribonuclease H-like superfamily/Ribonuclease H"/>
    <property type="match status" value="1"/>
</dbReference>